<dbReference type="InterPro" id="IPR036052">
    <property type="entry name" value="TrpB-like_PALP_sf"/>
</dbReference>
<evidence type="ECO:0000256" key="1">
    <source>
        <dbReference type="ARBA" id="ARBA00001933"/>
    </source>
</evidence>
<dbReference type="GeneID" id="106478779"/>
<evidence type="ECO:0000313" key="9">
    <source>
        <dbReference type="Proteomes" id="UP000694941"/>
    </source>
</evidence>
<dbReference type="Gene3D" id="3.40.50.1100">
    <property type="match status" value="2"/>
</dbReference>
<dbReference type="RefSeq" id="XP_013794798.1">
    <property type="nucleotide sequence ID" value="XM_013939344.2"/>
</dbReference>
<comment type="cofactor">
    <cofactor evidence="1">
        <name>pyridoxal 5'-phosphate</name>
        <dbReference type="ChEBI" id="CHEBI:597326"/>
    </cofactor>
</comment>
<feature type="domain" description="Tryptophan synthase beta chain-like PALP" evidence="8">
    <location>
        <begin position="63"/>
        <end position="352"/>
    </location>
</feature>
<dbReference type="Pfam" id="PF00291">
    <property type="entry name" value="PALP"/>
    <property type="match status" value="1"/>
</dbReference>
<dbReference type="InterPro" id="IPR000634">
    <property type="entry name" value="Ser/Thr_deHydtase_PyrdxlP-BS"/>
</dbReference>
<evidence type="ECO:0000256" key="2">
    <source>
        <dbReference type="ARBA" id="ARBA00012093"/>
    </source>
</evidence>
<sequence>MKKSRSSSIAQSISEKLGGVKSISTLALYTNSGKPATSSKWPPIDLPNLVEGIINARKRICHHIVHTAMEYSPVMSQLGFCKVFIKMENDQRTGSFKIRGALNKLMQMKDEDITSQCLPILASTGNHALACAHAFNILNIYGKILVPENINSEILSFLRTLNANVQFYGSSIELTEAKARLMASEEGRVFISSYNDLDIICGQGTVAIDIIEDMPEVDIVIVPVGGGGLISGIAAYLKQLKPQVKVIGCQPEKAAILSKSVKVGYVIKMDTLPTLAHSTNVKLEQDSVTLNMCAKLVDEWVLVSEEEIATAVYYMMEHHHRLVEGASGVAIAGFQKTSSRYQDKTVVIISCGSNISMKEIKKIVEQNGPGDD</sequence>
<dbReference type="SUPFAM" id="SSF53686">
    <property type="entry name" value="Tryptophan synthase beta subunit-like PLP-dependent enzymes"/>
    <property type="match status" value="1"/>
</dbReference>
<organism evidence="9 10">
    <name type="scientific">Limulus polyphemus</name>
    <name type="common">Atlantic horseshoe crab</name>
    <dbReference type="NCBI Taxonomy" id="6850"/>
    <lineage>
        <taxon>Eukaryota</taxon>
        <taxon>Metazoa</taxon>
        <taxon>Ecdysozoa</taxon>
        <taxon>Arthropoda</taxon>
        <taxon>Chelicerata</taxon>
        <taxon>Merostomata</taxon>
        <taxon>Xiphosura</taxon>
        <taxon>Limulidae</taxon>
        <taxon>Limulus</taxon>
    </lineage>
</organism>
<protein>
    <recommendedName>
        <fullName evidence="2">L-serine ammonia-lyase</fullName>
        <ecNumber evidence="2">4.3.1.17</ecNumber>
    </recommendedName>
    <alternativeName>
        <fullName evidence="5">L-serine deaminase</fullName>
    </alternativeName>
    <alternativeName>
        <fullName evidence="6">L-threonine dehydratase</fullName>
    </alternativeName>
</protein>
<keyword evidence="3" id="KW-0663">Pyridoxal phosphate</keyword>
<keyword evidence="9" id="KW-1185">Reference proteome</keyword>
<evidence type="ECO:0000259" key="8">
    <source>
        <dbReference type="Pfam" id="PF00291"/>
    </source>
</evidence>
<comment type="catalytic activity">
    <reaction evidence="7">
        <text>L-serine = pyruvate + NH4(+)</text>
        <dbReference type="Rhea" id="RHEA:19169"/>
        <dbReference type="ChEBI" id="CHEBI:15361"/>
        <dbReference type="ChEBI" id="CHEBI:28938"/>
        <dbReference type="ChEBI" id="CHEBI:33384"/>
        <dbReference type="EC" id="4.3.1.17"/>
    </reaction>
</comment>
<evidence type="ECO:0000256" key="5">
    <source>
        <dbReference type="ARBA" id="ARBA00041766"/>
    </source>
</evidence>
<keyword evidence="4" id="KW-0456">Lyase</keyword>
<accession>A0ABM1C5Y4</accession>
<name>A0ABM1C5Y4_LIMPO</name>
<proteinExistence type="predicted"/>
<dbReference type="CDD" id="cd01562">
    <property type="entry name" value="Thr-dehyd"/>
    <property type="match status" value="1"/>
</dbReference>
<evidence type="ECO:0000256" key="4">
    <source>
        <dbReference type="ARBA" id="ARBA00023239"/>
    </source>
</evidence>
<evidence type="ECO:0000256" key="7">
    <source>
        <dbReference type="ARBA" id="ARBA00049406"/>
    </source>
</evidence>
<evidence type="ECO:0000256" key="6">
    <source>
        <dbReference type="ARBA" id="ARBA00042605"/>
    </source>
</evidence>
<dbReference type="PANTHER" id="PTHR48078">
    <property type="entry name" value="THREONINE DEHYDRATASE, MITOCHONDRIAL-RELATED"/>
    <property type="match status" value="1"/>
</dbReference>
<evidence type="ECO:0000256" key="3">
    <source>
        <dbReference type="ARBA" id="ARBA00022898"/>
    </source>
</evidence>
<dbReference type="InterPro" id="IPR050147">
    <property type="entry name" value="Ser/Thr_Dehydratase"/>
</dbReference>
<gene>
    <name evidence="10" type="primary">LOC106478779</name>
</gene>
<dbReference type="Proteomes" id="UP000694941">
    <property type="component" value="Unplaced"/>
</dbReference>
<dbReference type="PANTHER" id="PTHR48078:SF6">
    <property type="entry name" value="L-THREONINE DEHYDRATASE CATABOLIC TDCB"/>
    <property type="match status" value="1"/>
</dbReference>
<evidence type="ECO:0000313" key="10">
    <source>
        <dbReference type="RefSeq" id="XP_013794798.1"/>
    </source>
</evidence>
<dbReference type="EC" id="4.3.1.17" evidence="2"/>
<dbReference type="InterPro" id="IPR001926">
    <property type="entry name" value="TrpB-like_PALP"/>
</dbReference>
<dbReference type="PROSITE" id="PS00165">
    <property type="entry name" value="DEHYDRATASE_SER_THR"/>
    <property type="match status" value="1"/>
</dbReference>
<reference evidence="10" key="1">
    <citation type="submission" date="2025-08" db="UniProtKB">
        <authorList>
            <consortium name="RefSeq"/>
        </authorList>
    </citation>
    <scope>IDENTIFICATION</scope>
    <source>
        <tissue evidence="10">Muscle</tissue>
    </source>
</reference>